<gene>
    <name evidence="1" type="ORF">EVA_16919</name>
</gene>
<sequence>MDFAIQRSLKPWMEEFPFLQFRQKNILTQKSEKD</sequence>
<evidence type="ECO:0000313" key="1">
    <source>
        <dbReference type="EMBL" id="EJW94973.1"/>
    </source>
</evidence>
<reference evidence="1" key="1">
    <citation type="journal article" date="2012" name="PLoS ONE">
        <title>Gene sets for utilization of primary and secondary nutrition supplies in the distal gut of endangered iberian lynx.</title>
        <authorList>
            <person name="Alcaide M."/>
            <person name="Messina E."/>
            <person name="Richter M."/>
            <person name="Bargiela R."/>
            <person name="Peplies J."/>
            <person name="Huws S.A."/>
            <person name="Newbold C.J."/>
            <person name="Golyshin P.N."/>
            <person name="Simon M.A."/>
            <person name="Lopez G."/>
            <person name="Yakimov M.M."/>
            <person name="Ferrer M."/>
        </authorList>
    </citation>
    <scope>NUCLEOTIDE SEQUENCE</scope>
</reference>
<accession>J9FKL8</accession>
<organism evidence="1">
    <name type="scientific">gut metagenome</name>
    <dbReference type="NCBI Taxonomy" id="749906"/>
    <lineage>
        <taxon>unclassified sequences</taxon>
        <taxon>metagenomes</taxon>
        <taxon>organismal metagenomes</taxon>
    </lineage>
</organism>
<dbReference type="EMBL" id="AMCI01006074">
    <property type="protein sequence ID" value="EJW94973.1"/>
    <property type="molecule type" value="Genomic_DNA"/>
</dbReference>
<dbReference type="AlphaFoldDB" id="J9FKL8"/>
<name>J9FKL8_9ZZZZ</name>
<proteinExistence type="predicted"/>
<protein>
    <submittedName>
        <fullName evidence="1">Uncharacterized protein</fullName>
    </submittedName>
</protein>
<comment type="caution">
    <text evidence="1">The sequence shown here is derived from an EMBL/GenBank/DDBJ whole genome shotgun (WGS) entry which is preliminary data.</text>
</comment>